<keyword evidence="3 5" id="KW-0269">Exonuclease</keyword>
<dbReference type="Gene3D" id="3.30.420.10">
    <property type="entry name" value="Ribonuclease H-like superfamily/Ribonuclease H"/>
    <property type="match status" value="1"/>
</dbReference>
<protein>
    <submittedName>
        <fullName evidence="5">3'-5' exonuclease</fullName>
    </submittedName>
</protein>
<dbReference type="InterPro" id="IPR006054">
    <property type="entry name" value="DnaQ"/>
</dbReference>
<reference evidence="6" key="1">
    <citation type="submission" date="2018-12" db="EMBL/GenBank/DDBJ databases">
        <title>Bacillus chawlae sp. nov., Bacillus glennii sp. nov., and Bacillus saganii sp. nov. Isolated from the Vehicle Assembly Building at Kennedy Space Center where the Viking Spacecraft were Assembled.</title>
        <authorList>
            <person name="Seuylemezian A."/>
            <person name="Vaishampayan P."/>
        </authorList>
    </citation>
    <scope>NUCLEOTIDE SEQUENCE [LARGE SCALE GENOMIC DNA]</scope>
    <source>
        <strain evidence="6">DSM 13966</strain>
    </source>
</reference>
<dbReference type="OrthoDB" id="9804290at2"/>
<dbReference type="NCBIfam" id="NF005836">
    <property type="entry name" value="PRK07740.1"/>
    <property type="match status" value="1"/>
</dbReference>
<organism evidence="5 6">
    <name type="scientific">Mesobacillus subterraneus</name>
    <dbReference type="NCBI Taxonomy" id="285983"/>
    <lineage>
        <taxon>Bacteria</taxon>
        <taxon>Bacillati</taxon>
        <taxon>Bacillota</taxon>
        <taxon>Bacilli</taxon>
        <taxon>Bacillales</taxon>
        <taxon>Bacillaceae</taxon>
        <taxon>Mesobacillus</taxon>
    </lineage>
</organism>
<dbReference type="GO" id="GO:0005829">
    <property type="term" value="C:cytosol"/>
    <property type="evidence" value="ECO:0007669"/>
    <property type="project" value="TreeGrafter"/>
</dbReference>
<feature type="domain" description="Exonuclease" evidence="4">
    <location>
        <begin position="53"/>
        <end position="222"/>
    </location>
</feature>
<dbReference type="CDD" id="cd06127">
    <property type="entry name" value="DEDDh"/>
    <property type="match status" value="1"/>
</dbReference>
<dbReference type="GO" id="GO:0003677">
    <property type="term" value="F:DNA binding"/>
    <property type="evidence" value="ECO:0007669"/>
    <property type="project" value="InterPro"/>
</dbReference>
<evidence type="ECO:0000256" key="2">
    <source>
        <dbReference type="ARBA" id="ARBA00022801"/>
    </source>
</evidence>
<accession>A0A3R9DSF7</accession>
<dbReference type="GO" id="GO:0003887">
    <property type="term" value="F:DNA-directed DNA polymerase activity"/>
    <property type="evidence" value="ECO:0007669"/>
    <property type="project" value="InterPro"/>
</dbReference>
<comment type="caution">
    <text evidence="5">The sequence shown here is derived from an EMBL/GenBank/DDBJ whole genome shotgun (WGS) entry which is preliminary data.</text>
</comment>
<dbReference type="Proteomes" id="UP000279911">
    <property type="component" value="Unassembled WGS sequence"/>
</dbReference>
<evidence type="ECO:0000259" key="4">
    <source>
        <dbReference type="SMART" id="SM00479"/>
    </source>
</evidence>
<dbReference type="InterPro" id="IPR036397">
    <property type="entry name" value="RNaseH_sf"/>
</dbReference>
<sequence length="239" mass="27500">MIRFFSQMTGRLGSNIYAGVPVSANPQQLSFLRQLQKEMKNKDVLDCPLDKLQVTVFDLETTGFYPEKGDAIISIGAVKVTGSLIKENEVFYSLVNPHRTIPEEVSLLTKINDGMLQTAPDEAEVLLKFLDFIGSNVLVAHHAKHEEAFMKKAYRSLLPFKFDRRIIDTSFLRRIHHPFAPSKPLEKICEEYGFETNNRHHALADAKMAARLWSHDLRMAEEKGYKNLREVYEYLSRLR</sequence>
<dbReference type="GO" id="GO:0045004">
    <property type="term" value="P:DNA replication proofreading"/>
    <property type="evidence" value="ECO:0007669"/>
    <property type="project" value="TreeGrafter"/>
</dbReference>
<proteinExistence type="predicted"/>
<dbReference type="FunFam" id="3.30.420.10:FF:000045">
    <property type="entry name" value="3'-5' exonuclease DinG"/>
    <property type="match status" value="1"/>
</dbReference>
<keyword evidence="1" id="KW-0540">Nuclease</keyword>
<name>A0A3R9DSF7_9BACI</name>
<dbReference type="SUPFAM" id="SSF53098">
    <property type="entry name" value="Ribonuclease H-like"/>
    <property type="match status" value="1"/>
</dbReference>
<evidence type="ECO:0000313" key="6">
    <source>
        <dbReference type="Proteomes" id="UP000279911"/>
    </source>
</evidence>
<dbReference type="GO" id="GO:0008408">
    <property type="term" value="F:3'-5' exonuclease activity"/>
    <property type="evidence" value="ECO:0007669"/>
    <property type="project" value="TreeGrafter"/>
</dbReference>
<keyword evidence="2" id="KW-0378">Hydrolase</keyword>
<dbReference type="SMART" id="SM00479">
    <property type="entry name" value="EXOIII"/>
    <property type="match status" value="1"/>
</dbReference>
<evidence type="ECO:0000256" key="1">
    <source>
        <dbReference type="ARBA" id="ARBA00022722"/>
    </source>
</evidence>
<dbReference type="PANTHER" id="PTHR30231">
    <property type="entry name" value="DNA POLYMERASE III SUBUNIT EPSILON"/>
    <property type="match status" value="1"/>
</dbReference>
<gene>
    <name evidence="5" type="ORF">EJA10_14830</name>
</gene>
<evidence type="ECO:0000256" key="3">
    <source>
        <dbReference type="ARBA" id="ARBA00022839"/>
    </source>
</evidence>
<dbReference type="NCBIfam" id="TIGR00573">
    <property type="entry name" value="dnaq"/>
    <property type="match status" value="1"/>
</dbReference>
<dbReference type="AlphaFoldDB" id="A0A3R9DSF7"/>
<evidence type="ECO:0000313" key="5">
    <source>
        <dbReference type="EMBL" id="RSD26308.1"/>
    </source>
</evidence>
<dbReference type="EMBL" id="RSFW01000017">
    <property type="protein sequence ID" value="RSD26308.1"/>
    <property type="molecule type" value="Genomic_DNA"/>
</dbReference>
<dbReference type="InterPro" id="IPR012337">
    <property type="entry name" value="RNaseH-like_sf"/>
</dbReference>
<dbReference type="Pfam" id="PF00929">
    <property type="entry name" value="RNase_T"/>
    <property type="match status" value="1"/>
</dbReference>
<dbReference type="InterPro" id="IPR013520">
    <property type="entry name" value="Ribonucl_H"/>
</dbReference>
<dbReference type="PANTHER" id="PTHR30231:SF41">
    <property type="entry name" value="DNA POLYMERASE III SUBUNIT EPSILON"/>
    <property type="match status" value="1"/>
</dbReference>